<dbReference type="Proteomes" id="UP000230233">
    <property type="component" value="Chromosome X"/>
</dbReference>
<evidence type="ECO:0000313" key="2">
    <source>
        <dbReference type="EMBL" id="PIC21021.1"/>
    </source>
</evidence>
<feature type="compositionally biased region" description="Basic and acidic residues" evidence="1">
    <location>
        <begin position="1"/>
        <end position="14"/>
    </location>
</feature>
<evidence type="ECO:0000256" key="1">
    <source>
        <dbReference type="SAM" id="MobiDB-lite"/>
    </source>
</evidence>
<proteinExistence type="predicted"/>
<comment type="caution">
    <text evidence="2">The sequence shown here is derived from an EMBL/GenBank/DDBJ whole genome shotgun (WGS) entry which is preliminary data.</text>
</comment>
<feature type="region of interest" description="Disordered" evidence="1">
    <location>
        <begin position="110"/>
        <end position="134"/>
    </location>
</feature>
<dbReference type="AlphaFoldDB" id="A0A2G5T1N4"/>
<dbReference type="EMBL" id="PDUG01000006">
    <property type="protein sequence ID" value="PIC21021.1"/>
    <property type="molecule type" value="Genomic_DNA"/>
</dbReference>
<sequence>MSETTQKDKEKDSGGDATYPTDPDNPPPFFTSATIMTKHRKALNGCSIKPSWRKTEEDMNKDQLAVVIGNKFVILCLSHYKHPSTSEPTPGGPTRKVPRCYLRALRSMDKRNSPDPMEIDKDSVPMETDPARSEKLHDSDYILQNAQMKNRELESKAEKHVLLQCKPIRISMHSLVPVPGCQCHRAAKRALPMLKHRRKMHMADLLPQRTEDPQKDLGGQEDVFNQRKVQKRINFQLGVQLSRNQEDL</sequence>
<reference evidence="3" key="1">
    <citation type="submission" date="2017-10" db="EMBL/GenBank/DDBJ databases">
        <title>Rapid genome shrinkage in a self-fertile nematode reveals novel sperm competition proteins.</title>
        <authorList>
            <person name="Yin D."/>
            <person name="Schwarz E.M."/>
            <person name="Thomas C.G."/>
            <person name="Felde R.L."/>
            <person name="Korf I.F."/>
            <person name="Cutter A.D."/>
            <person name="Schartner C.M."/>
            <person name="Ralston E.J."/>
            <person name="Meyer B.J."/>
            <person name="Haag E.S."/>
        </authorList>
    </citation>
    <scope>NUCLEOTIDE SEQUENCE [LARGE SCALE GENOMIC DNA]</scope>
    <source>
        <strain evidence="3">JU1422</strain>
    </source>
</reference>
<keyword evidence="3" id="KW-1185">Reference proteome</keyword>
<evidence type="ECO:0000313" key="3">
    <source>
        <dbReference type="Proteomes" id="UP000230233"/>
    </source>
</evidence>
<feature type="region of interest" description="Disordered" evidence="1">
    <location>
        <begin position="1"/>
        <end position="29"/>
    </location>
</feature>
<gene>
    <name evidence="2" type="primary">Cnig_chr_X.g26009</name>
    <name evidence="2" type="ORF">B9Z55_026009</name>
</gene>
<accession>A0A2G5T1N4</accession>
<protein>
    <submittedName>
        <fullName evidence="2">Uncharacterized protein</fullName>
    </submittedName>
</protein>
<name>A0A2G5T1N4_9PELO</name>
<organism evidence="2 3">
    <name type="scientific">Caenorhabditis nigoni</name>
    <dbReference type="NCBI Taxonomy" id="1611254"/>
    <lineage>
        <taxon>Eukaryota</taxon>
        <taxon>Metazoa</taxon>
        <taxon>Ecdysozoa</taxon>
        <taxon>Nematoda</taxon>
        <taxon>Chromadorea</taxon>
        <taxon>Rhabditida</taxon>
        <taxon>Rhabditina</taxon>
        <taxon>Rhabditomorpha</taxon>
        <taxon>Rhabditoidea</taxon>
        <taxon>Rhabditidae</taxon>
        <taxon>Peloderinae</taxon>
        <taxon>Caenorhabditis</taxon>
    </lineage>
</organism>